<feature type="non-terminal residue" evidence="7">
    <location>
        <position position="262"/>
    </location>
</feature>
<dbReference type="EMBL" id="DXBS01000010">
    <property type="protein sequence ID" value="HIZ23936.1"/>
    <property type="molecule type" value="Genomic_DNA"/>
</dbReference>
<dbReference type="GO" id="GO:0004034">
    <property type="term" value="F:aldose 1-epimerase activity"/>
    <property type="evidence" value="ECO:0007669"/>
    <property type="project" value="TreeGrafter"/>
</dbReference>
<dbReference type="SUPFAM" id="SSF74650">
    <property type="entry name" value="Galactose mutarotase-like"/>
    <property type="match status" value="1"/>
</dbReference>
<proteinExistence type="inferred from homology"/>
<dbReference type="InterPro" id="IPR047215">
    <property type="entry name" value="Galactose_mutarotase-like"/>
</dbReference>
<dbReference type="CDD" id="cd09019">
    <property type="entry name" value="galactose_mutarotase_like"/>
    <property type="match status" value="1"/>
</dbReference>
<dbReference type="InterPro" id="IPR008183">
    <property type="entry name" value="Aldose_1/G6P_1-epimerase"/>
</dbReference>
<evidence type="ECO:0000313" key="8">
    <source>
        <dbReference type="Proteomes" id="UP000824044"/>
    </source>
</evidence>
<dbReference type="GO" id="GO:0005737">
    <property type="term" value="C:cytoplasm"/>
    <property type="evidence" value="ECO:0007669"/>
    <property type="project" value="TreeGrafter"/>
</dbReference>
<dbReference type="GO" id="GO:0030246">
    <property type="term" value="F:carbohydrate binding"/>
    <property type="evidence" value="ECO:0007669"/>
    <property type="project" value="InterPro"/>
</dbReference>
<reference evidence="7" key="1">
    <citation type="journal article" date="2021" name="PeerJ">
        <title>Extensive microbial diversity within the chicken gut microbiome revealed by metagenomics and culture.</title>
        <authorList>
            <person name="Gilroy R."/>
            <person name="Ravi A."/>
            <person name="Getino M."/>
            <person name="Pursley I."/>
            <person name="Horton D.L."/>
            <person name="Alikhan N.F."/>
            <person name="Baker D."/>
            <person name="Gharbi K."/>
            <person name="Hall N."/>
            <person name="Watson M."/>
            <person name="Adriaenssens E.M."/>
            <person name="Foster-Nyarko E."/>
            <person name="Jarju S."/>
            <person name="Secka A."/>
            <person name="Antonio M."/>
            <person name="Oren A."/>
            <person name="Chaudhuri R.R."/>
            <person name="La Ragione R."/>
            <person name="Hildebrand F."/>
            <person name="Pallen M.J."/>
        </authorList>
    </citation>
    <scope>NUCLEOTIDE SEQUENCE</scope>
    <source>
        <strain evidence="7">CHK33-5263</strain>
    </source>
</reference>
<evidence type="ECO:0000256" key="4">
    <source>
        <dbReference type="ARBA" id="ARBA00023277"/>
    </source>
</evidence>
<dbReference type="Pfam" id="PF01263">
    <property type="entry name" value="Aldose_epim"/>
    <property type="match status" value="1"/>
</dbReference>
<dbReference type="GO" id="GO:0006006">
    <property type="term" value="P:glucose metabolic process"/>
    <property type="evidence" value="ECO:0007669"/>
    <property type="project" value="TreeGrafter"/>
</dbReference>
<keyword evidence="3" id="KW-0413">Isomerase</keyword>
<dbReference type="GO" id="GO:0033499">
    <property type="term" value="P:galactose catabolic process via UDP-galactose, Leloir pathway"/>
    <property type="evidence" value="ECO:0007669"/>
    <property type="project" value="TreeGrafter"/>
</dbReference>
<dbReference type="InterPro" id="IPR018052">
    <property type="entry name" value="Ald1_epimerase_CS"/>
</dbReference>
<dbReference type="Proteomes" id="UP000824044">
    <property type="component" value="Unassembled WGS sequence"/>
</dbReference>
<name>A0A9D2DVR3_9FIRM</name>
<dbReference type="PANTHER" id="PTHR10091:SF0">
    <property type="entry name" value="GALACTOSE MUTAROTASE"/>
    <property type="match status" value="1"/>
</dbReference>
<keyword evidence="4" id="KW-0119">Carbohydrate metabolism</keyword>
<evidence type="ECO:0000256" key="6">
    <source>
        <dbReference type="ARBA" id="ARBA00033373"/>
    </source>
</evidence>
<dbReference type="PROSITE" id="PS00545">
    <property type="entry name" value="ALDOSE_1_EPIMERASE"/>
    <property type="match status" value="1"/>
</dbReference>
<dbReference type="InterPro" id="IPR014718">
    <property type="entry name" value="GH-type_carb-bd"/>
</dbReference>
<comment type="similarity">
    <text evidence="1">Belongs to the aldose epimerase family.</text>
</comment>
<organism evidence="7 8">
    <name type="scientific">Candidatus Gallimonas intestinigallinarum</name>
    <dbReference type="NCBI Taxonomy" id="2838604"/>
    <lineage>
        <taxon>Bacteria</taxon>
        <taxon>Bacillati</taxon>
        <taxon>Bacillota</taxon>
        <taxon>Clostridia</taxon>
        <taxon>Candidatus Gallimonas</taxon>
    </lineage>
</organism>
<evidence type="ECO:0000256" key="3">
    <source>
        <dbReference type="ARBA" id="ARBA00023235"/>
    </source>
</evidence>
<evidence type="ECO:0000256" key="1">
    <source>
        <dbReference type="ARBA" id="ARBA00006206"/>
    </source>
</evidence>
<gene>
    <name evidence="7" type="ORF">H9812_00450</name>
</gene>
<dbReference type="PANTHER" id="PTHR10091">
    <property type="entry name" value="ALDOSE-1-EPIMERASE"/>
    <property type="match status" value="1"/>
</dbReference>
<accession>A0A9D2DVR3</accession>
<evidence type="ECO:0000313" key="7">
    <source>
        <dbReference type="EMBL" id="HIZ23936.1"/>
    </source>
</evidence>
<dbReference type="Gene3D" id="2.70.98.10">
    <property type="match status" value="1"/>
</dbReference>
<dbReference type="InterPro" id="IPR011013">
    <property type="entry name" value="Gal_mutarotase_sf_dom"/>
</dbReference>
<comment type="caution">
    <text evidence="7">The sequence shown here is derived from an EMBL/GenBank/DDBJ whole genome shotgun (WGS) entry which is preliminary data.</text>
</comment>
<protein>
    <recommendedName>
        <fullName evidence="2">Aldose 1-epimerase</fullName>
    </recommendedName>
    <alternativeName>
        <fullName evidence="6">Galactose mutarotase</fullName>
    </alternativeName>
    <alternativeName>
        <fullName evidence="5">Type-1 mutarotase</fullName>
    </alternativeName>
</protein>
<dbReference type="AlphaFoldDB" id="A0A9D2DVR3"/>
<evidence type="ECO:0000256" key="2">
    <source>
        <dbReference type="ARBA" id="ARBA00014165"/>
    </source>
</evidence>
<sequence length="262" mass="28803">MISTRIFGKTQDGKEVLAFTFTDGPYKATVLNYGGIIQSIVVPDRNGNPVDVILGYNDIAGYENNGGYLGALIGRFGNRIGEGKLTIDGTTYQLYCNDRGNHLHGGKVGFNKKIWSHEVVGDELRLTLVSSDGEENYPGTLTVRVTYIFERGELKILYHAVSDKKTAVNLTNHAYFNLNGEADGSILDNELWIDCDMITPTNPTMIPVGGYKAVAGTPFDFNTPKHIGRDIDADDIDLKQGGGYDHCHVLKNKCGQYVRYAV</sequence>
<evidence type="ECO:0000256" key="5">
    <source>
        <dbReference type="ARBA" id="ARBA00032300"/>
    </source>
</evidence>
<reference evidence="7" key="2">
    <citation type="submission" date="2021-04" db="EMBL/GenBank/DDBJ databases">
        <authorList>
            <person name="Gilroy R."/>
        </authorList>
    </citation>
    <scope>NUCLEOTIDE SEQUENCE</scope>
    <source>
        <strain evidence="7">CHK33-5263</strain>
    </source>
</reference>